<reference evidence="3" key="2">
    <citation type="submission" date="2011-04" db="EMBL/GenBank/DDBJ databases">
        <title>The complete genome of chromosome of Treponema succinifaciens DSM 2489.</title>
        <authorList>
            <person name="Lucas S."/>
            <person name="Copeland A."/>
            <person name="Lapidus A."/>
            <person name="Bruce D."/>
            <person name="Goodwin L."/>
            <person name="Pitluck S."/>
            <person name="Peters L."/>
            <person name="Kyrpides N."/>
            <person name="Mavromatis K."/>
            <person name="Ivanova N."/>
            <person name="Ovchinnikova G."/>
            <person name="Teshima H."/>
            <person name="Detter J.C."/>
            <person name="Tapia R."/>
            <person name="Han C."/>
            <person name="Land M."/>
            <person name="Hauser L."/>
            <person name="Markowitz V."/>
            <person name="Cheng J.-F."/>
            <person name="Hugenholtz P."/>
            <person name="Woyke T."/>
            <person name="Wu D."/>
            <person name="Gronow S."/>
            <person name="Wellnitz S."/>
            <person name="Brambilla E."/>
            <person name="Klenk H.-P."/>
            <person name="Eisen J.A."/>
        </authorList>
    </citation>
    <scope>NUCLEOTIDE SEQUENCE [LARGE SCALE GENOMIC DNA]</scope>
    <source>
        <strain evidence="3">ATCC 33096 / DSM 2489 / 6091</strain>
    </source>
</reference>
<evidence type="ECO:0000256" key="1">
    <source>
        <dbReference type="SAM" id="SignalP"/>
    </source>
</evidence>
<dbReference type="HOGENOM" id="CLU_1481353_0_0_12"/>
<dbReference type="GeneID" id="302997971"/>
<dbReference type="RefSeq" id="WP_013701016.1">
    <property type="nucleotide sequence ID" value="NC_015385.1"/>
</dbReference>
<reference evidence="2 3" key="1">
    <citation type="journal article" date="2011" name="Stand. Genomic Sci.">
        <title>Complete genome sequence of Treponema succinifaciens type strain (6091).</title>
        <authorList>
            <person name="Han C."/>
            <person name="Gronow S."/>
            <person name="Teshima H."/>
            <person name="Lapidus A."/>
            <person name="Nolan M."/>
            <person name="Lucas S."/>
            <person name="Hammon N."/>
            <person name="Deshpande S."/>
            <person name="Cheng J.F."/>
            <person name="Zeytun A."/>
            <person name="Tapia R."/>
            <person name="Goodwin L."/>
            <person name="Pitluck S."/>
            <person name="Liolios K."/>
            <person name="Pagani I."/>
            <person name="Ivanova N."/>
            <person name="Mavromatis K."/>
            <person name="Mikhailova N."/>
            <person name="Huntemann M."/>
            <person name="Pati A."/>
            <person name="Chen A."/>
            <person name="Palaniappan K."/>
            <person name="Land M."/>
            <person name="Hauser L."/>
            <person name="Brambilla E.M."/>
            <person name="Rohde M."/>
            <person name="Goker M."/>
            <person name="Woyke T."/>
            <person name="Bristow J."/>
            <person name="Eisen J.A."/>
            <person name="Markowitz V."/>
            <person name="Hugenholtz P."/>
            <person name="Kyrpides N.C."/>
            <person name="Klenk H.P."/>
            <person name="Detter J.C."/>
        </authorList>
    </citation>
    <scope>NUCLEOTIDE SEQUENCE [LARGE SCALE GENOMIC DNA]</scope>
    <source>
        <strain evidence="3">ATCC 33096 / DSM 2489 / 6091</strain>
    </source>
</reference>
<accession>F2NXA9</accession>
<evidence type="ECO:0008006" key="4">
    <source>
        <dbReference type="Google" id="ProtNLM"/>
    </source>
</evidence>
<proteinExistence type="predicted"/>
<organism evidence="2 3">
    <name type="scientific">Treponema succinifaciens (strain ATCC 33096 / DSM 2489 / 6091)</name>
    <dbReference type="NCBI Taxonomy" id="869209"/>
    <lineage>
        <taxon>Bacteria</taxon>
        <taxon>Pseudomonadati</taxon>
        <taxon>Spirochaetota</taxon>
        <taxon>Spirochaetia</taxon>
        <taxon>Spirochaetales</taxon>
        <taxon>Treponemataceae</taxon>
        <taxon>Treponema</taxon>
    </lineage>
</organism>
<dbReference type="KEGG" id="tsu:Tresu_0793"/>
<evidence type="ECO:0000313" key="2">
    <source>
        <dbReference type="EMBL" id="AEB13722.1"/>
    </source>
</evidence>
<feature type="signal peptide" evidence="1">
    <location>
        <begin position="1"/>
        <end position="19"/>
    </location>
</feature>
<gene>
    <name evidence="2" type="ordered locus">Tresu_0793</name>
</gene>
<keyword evidence="3" id="KW-1185">Reference proteome</keyword>
<dbReference type="AlphaFoldDB" id="F2NXA9"/>
<name>F2NXA9_TRES6</name>
<protein>
    <recommendedName>
        <fullName evidence="4">Lipoprotein</fullName>
    </recommendedName>
</protein>
<evidence type="ECO:0000313" key="3">
    <source>
        <dbReference type="Proteomes" id="UP000006852"/>
    </source>
</evidence>
<sequence length="182" mass="20984">MKKIFLAFLFCLISVHVFAQVSEADKINNEYYDLKWGCSVKDLKAKYPEAYSNGTNDNGDELYYLDANGATRIFFFGNGKLYIGRIAYTDCPDEKVMGLMEKITNTYGKFDDSNKGSQNGNEYINFIKYFSPKIKIDFQLLSVKNSYGYNISQVVMITYTNNELSAQIARERIFKMQEDLEL</sequence>
<dbReference type="Proteomes" id="UP000006852">
    <property type="component" value="Chromosome"/>
</dbReference>
<keyword evidence="1" id="KW-0732">Signal</keyword>
<dbReference type="EMBL" id="CP002631">
    <property type="protein sequence ID" value="AEB13722.1"/>
    <property type="molecule type" value="Genomic_DNA"/>
</dbReference>
<feature type="chain" id="PRO_5003287509" description="Lipoprotein" evidence="1">
    <location>
        <begin position="20"/>
        <end position="182"/>
    </location>
</feature>